<sequence length="527" mass="58153">MAPSIYAQSDLDITANADASAIFQDIKIATEGTRSLTTFSVTPTVNAAYSSNTFNGLWSSSLTHLERENEINAEEDTFAEYRYAANWQPLDQYLIIQANGALNYQNYSAANFLVSDFVSNSDGLTKTRSNTLSGTLTFANGDWLVAQGTASYSDTESERSALSVNNGLDNDTLSFSGTLASGDRAKRFIWSLSGGYQNTSRSTSDTGDFISRSGNFVSDAMLLKDWGLRLTATHEANQISDRTDSFASVRKFNSYGAGISYRQSGDRYIAITANRSESDLDEEDETYIGVDVEWALSSRTSINGAYGRRFYGDSASAGIRYNAKYFRSSFSYTEDVTNTSRLLADTENLGVFVCPANTISISDCFQPSSLSYDLGTGEELVQLSSQNLEYDDNIILRKSANTQIGYQFSRITVGLTWRYAENDYLDADRLQRTYSTGVNLAYELGSYTTFVAGLTYANIENRGDTTTNGASDNLSGNLGISRVFGKYLTTDLTFSYYDKEGDLAIDSVYGAEYTDRRIAFSINYKYE</sequence>
<evidence type="ECO:0000313" key="2">
    <source>
        <dbReference type="Proteomes" id="UP000470213"/>
    </source>
</evidence>
<proteinExistence type="predicted"/>
<evidence type="ECO:0000313" key="1">
    <source>
        <dbReference type="EMBL" id="NDV91392.1"/>
    </source>
</evidence>
<name>A0A7X5LL70_9ALTE</name>
<organism evidence="1 2">
    <name type="scientific">Alteromonas profundi</name>
    <dbReference type="NCBI Taxonomy" id="2696062"/>
    <lineage>
        <taxon>Bacteria</taxon>
        <taxon>Pseudomonadati</taxon>
        <taxon>Pseudomonadota</taxon>
        <taxon>Gammaproteobacteria</taxon>
        <taxon>Alteromonadales</taxon>
        <taxon>Alteromonadaceae</taxon>
        <taxon>Alteromonas/Salinimonas group</taxon>
        <taxon>Alteromonas</taxon>
    </lineage>
</organism>
<dbReference type="EMBL" id="JAAAWN010000010">
    <property type="protein sequence ID" value="NDV91392.1"/>
    <property type="molecule type" value="Genomic_DNA"/>
</dbReference>
<protein>
    <submittedName>
        <fullName evidence="1">TIGR03016 family PEP-CTERM system-associated outer membrane protein</fullName>
    </submittedName>
</protein>
<gene>
    <name evidence="1" type="ORF">GTH32_09390</name>
</gene>
<reference evidence="1 2" key="1">
    <citation type="submission" date="2020-01" db="EMBL/GenBank/DDBJ databases">
        <authorList>
            <person name="Chen J."/>
            <person name="Zhu S."/>
            <person name="Yang J."/>
        </authorList>
    </citation>
    <scope>NUCLEOTIDE SEQUENCE [LARGE SCALE GENOMIC DNA]</scope>
    <source>
        <strain evidence="1 2">345S023</strain>
    </source>
</reference>
<dbReference type="SUPFAM" id="SSF56935">
    <property type="entry name" value="Porins"/>
    <property type="match status" value="1"/>
</dbReference>
<dbReference type="AlphaFoldDB" id="A0A7X5LL70"/>
<comment type="caution">
    <text evidence="1">The sequence shown here is derived from an EMBL/GenBank/DDBJ whole genome shotgun (WGS) entry which is preliminary data.</text>
</comment>
<accession>A0A7X5LL70</accession>
<dbReference type="Proteomes" id="UP000470213">
    <property type="component" value="Unassembled WGS sequence"/>
</dbReference>
<keyword evidence="2" id="KW-1185">Reference proteome</keyword>